<comment type="cofactor">
    <cofactor evidence="1">
        <name>biotin</name>
        <dbReference type="ChEBI" id="CHEBI:57586"/>
    </cofactor>
</comment>
<evidence type="ECO:0000259" key="11">
    <source>
        <dbReference type="PROSITE" id="PS50975"/>
    </source>
</evidence>
<evidence type="ECO:0000256" key="4">
    <source>
        <dbReference type="ARBA" id="ARBA00022840"/>
    </source>
</evidence>
<dbReference type="PROSITE" id="PS00867">
    <property type="entry name" value="CPSASE_2"/>
    <property type="match status" value="1"/>
</dbReference>
<dbReference type="Pfam" id="PF21139">
    <property type="entry name" value="BT_MCC_alpha"/>
    <property type="match status" value="1"/>
</dbReference>
<dbReference type="Pfam" id="PF00364">
    <property type="entry name" value="Biotin_lipoyl"/>
    <property type="match status" value="1"/>
</dbReference>
<comment type="function">
    <text evidence="6">Component of a biotin-dependent acyl-CoA carboxylase complex. This subunit catalyzes the ATP-dependent carboxylation of the biotin carried by the biotin carboxyl carrier (BCC) domain, resulting in the formation of carboxyl biotin. When associated with the beta1 subunit AccD1, is involved in branched amino-acid catabolism with methylcrotonyl coenzyme A as the substrate.</text>
</comment>
<dbReference type="GO" id="GO:0046872">
    <property type="term" value="F:metal ion binding"/>
    <property type="evidence" value="ECO:0007669"/>
    <property type="project" value="InterPro"/>
</dbReference>
<dbReference type="InterPro" id="IPR000089">
    <property type="entry name" value="Biotin_lipoyl"/>
</dbReference>
<evidence type="ECO:0000256" key="1">
    <source>
        <dbReference type="ARBA" id="ARBA00001953"/>
    </source>
</evidence>
<feature type="domain" description="ATP-grasp" evidence="11">
    <location>
        <begin position="123"/>
        <end position="320"/>
    </location>
</feature>
<keyword evidence="14" id="KW-1185">Reference proteome</keyword>
<dbReference type="PROSITE" id="PS00866">
    <property type="entry name" value="CPSASE_1"/>
    <property type="match status" value="1"/>
</dbReference>
<dbReference type="InterPro" id="IPR011053">
    <property type="entry name" value="Single_hybrid_motif"/>
</dbReference>
<dbReference type="GO" id="GO:0005524">
    <property type="term" value="F:ATP binding"/>
    <property type="evidence" value="ECO:0007669"/>
    <property type="project" value="UniProtKB-UniRule"/>
</dbReference>
<dbReference type="SMART" id="SM00878">
    <property type="entry name" value="Biotin_carb_C"/>
    <property type="match status" value="1"/>
</dbReference>
<dbReference type="PROSITE" id="PS50979">
    <property type="entry name" value="BC"/>
    <property type="match status" value="1"/>
</dbReference>
<dbReference type="InterPro" id="IPR011761">
    <property type="entry name" value="ATP-grasp"/>
</dbReference>
<evidence type="ECO:0000256" key="7">
    <source>
        <dbReference type="ARBA" id="ARBA00065901"/>
    </source>
</evidence>
<dbReference type="InterPro" id="IPR048429">
    <property type="entry name" value="MCC_alpha_BT"/>
</dbReference>
<evidence type="ECO:0000256" key="9">
    <source>
        <dbReference type="PROSITE-ProRule" id="PRU00409"/>
    </source>
</evidence>
<dbReference type="SUPFAM" id="SSF52440">
    <property type="entry name" value="PreATP-grasp domain"/>
    <property type="match status" value="1"/>
</dbReference>
<organism evidence="13 14">
    <name type="scientific">Geodermatophilus aquaeductus</name>
    <dbReference type="NCBI Taxonomy" id="1564161"/>
    <lineage>
        <taxon>Bacteria</taxon>
        <taxon>Bacillati</taxon>
        <taxon>Actinomycetota</taxon>
        <taxon>Actinomycetes</taxon>
        <taxon>Geodermatophilales</taxon>
        <taxon>Geodermatophilaceae</taxon>
        <taxon>Geodermatophilus</taxon>
    </lineage>
</organism>
<dbReference type="InterPro" id="IPR001882">
    <property type="entry name" value="Biotin_BS"/>
</dbReference>
<evidence type="ECO:0000256" key="8">
    <source>
        <dbReference type="ARBA" id="ARBA00074050"/>
    </source>
</evidence>
<dbReference type="SUPFAM" id="SSF51230">
    <property type="entry name" value="Single hybrid motif"/>
    <property type="match status" value="1"/>
</dbReference>
<keyword evidence="5" id="KW-0092">Biotin</keyword>
<reference evidence="13 14" key="1">
    <citation type="submission" date="2017-05" db="EMBL/GenBank/DDBJ databases">
        <authorList>
            <person name="Varghese N."/>
            <person name="Submissions S."/>
        </authorList>
    </citation>
    <scope>NUCLEOTIDE SEQUENCE [LARGE SCALE GENOMIC DNA]</scope>
    <source>
        <strain evidence="13 14">DSM 46834</strain>
    </source>
</reference>
<dbReference type="Proteomes" id="UP000317484">
    <property type="component" value="Unassembled WGS sequence"/>
</dbReference>
<evidence type="ECO:0000256" key="3">
    <source>
        <dbReference type="ARBA" id="ARBA00022741"/>
    </source>
</evidence>
<sequence length="678" mass="70526">MSRPLSCVLVANRGEIARRVFTTARAMGLRTVAVYSDADADAPFVADADVAVRLPGNTPAETYLRADLVVAAALRAGADCVHPGYGFLSENAAFARAVGDAGLVFVGPDPAAVEAMGSKLAAKELMSRAGVPVLPSVDATGLSGDTLDKAAAEVGYPLLVKASFGGGGRGMRTVREPSELAEAVEGAAREAASAFGDGTVFLERLVERPRHVEVQVFGDRSGTTVALFERECSIQRRHQKVVEEAPSPAVGPELRARLHEAAVAAARAIGYVGAGTVEFLLESSGDFWFLEMNTRLQVEHPVTEAVTGLDLVRLQFDVAAGRPLPAEATGPMLSGAAIEVRLYAEDPARGWLPQSGRLADFAIAADTEFRPTSGPGIRVDSGVTAGGEVGVHYDPMLAKVVAWAPDRASAALALAGALQRARLHGLTTNRDLLVRVLRHPAFLAGETDTAFLDRHGLDVLAAPLVDDAGRRVHAVVAALAGAALRRACAPVLAALPSGWRNNPTARQTTAFDAGTVRYRLDRSGLTADVDGEPVALTVLGTAVTGPGRVRLDVEADGLRSTYEVHVDGDRCHVDGPDGATTLVEQPRFPARTAAVAPGSLTATMPGAVTRVAVAEGDEVRAGQLVLVLEAMKMEHPVLAPADGVVTSLSAEVGRQVETGAVLAVVTGNTESGGDRRAS</sequence>
<dbReference type="PANTHER" id="PTHR18866:SF126">
    <property type="entry name" value="BIOTIN CARBOXYLASE"/>
    <property type="match status" value="1"/>
</dbReference>
<dbReference type="PROSITE" id="PS00188">
    <property type="entry name" value="BIOTIN"/>
    <property type="match status" value="1"/>
</dbReference>
<dbReference type="PROSITE" id="PS50975">
    <property type="entry name" value="ATP_GRASP"/>
    <property type="match status" value="1"/>
</dbReference>
<feature type="domain" description="Lipoyl-binding" evidence="10">
    <location>
        <begin position="591"/>
        <end position="666"/>
    </location>
</feature>
<protein>
    <recommendedName>
        <fullName evidence="8">Biotin-dependent 3-methylcrotonyl-coenzyme A carboxylase alpha1 subunit</fullName>
    </recommendedName>
</protein>
<dbReference type="SUPFAM" id="SSF56059">
    <property type="entry name" value="Glutathione synthetase ATP-binding domain-like"/>
    <property type="match status" value="1"/>
</dbReference>
<keyword evidence="4 9" id="KW-0067">ATP-binding</keyword>
<dbReference type="InterPro" id="IPR011054">
    <property type="entry name" value="Rudment_hybrid_motif"/>
</dbReference>
<dbReference type="Pfam" id="PF02785">
    <property type="entry name" value="Biotin_carb_C"/>
    <property type="match status" value="1"/>
</dbReference>
<evidence type="ECO:0000313" key="13">
    <source>
        <dbReference type="EMBL" id="SMO96569.1"/>
    </source>
</evidence>
<dbReference type="FunFam" id="3.30.470.20:FF:000028">
    <property type="entry name" value="Methylcrotonoyl-CoA carboxylase subunit alpha, mitochondrial"/>
    <property type="match status" value="1"/>
</dbReference>
<comment type="subunit">
    <text evidence="7">The biotin-dependent acyl-CoA carboxylase complex is composed of AccA1, which contains the biotin carboxylase (BC) and biotin carboxyl carrier protein (BCCP) domains, and AccD1, which contains the carboxyl transferase (CT) domain. The AccA1/AccD1 complex forms a dodecamer.</text>
</comment>
<dbReference type="InterPro" id="IPR011764">
    <property type="entry name" value="Biotin_carboxylation_dom"/>
</dbReference>
<proteinExistence type="predicted"/>
<dbReference type="CDD" id="cd06850">
    <property type="entry name" value="biotinyl_domain"/>
    <property type="match status" value="1"/>
</dbReference>
<dbReference type="Pfam" id="PF00289">
    <property type="entry name" value="Biotin_carb_N"/>
    <property type="match status" value="1"/>
</dbReference>
<dbReference type="Gene3D" id="3.30.470.20">
    <property type="entry name" value="ATP-grasp fold, B domain"/>
    <property type="match status" value="1"/>
</dbReference>
<evidence type="ECO:0000259" key="10">
    <source>
        <dbReference type="PROSITE" id="PS50968"/>
    </source>
</evidence>
<evidence type="ECO:0000256" key="6">
    <source>
        <dbReference type="ARBA" id="ARBA00053351"/>
    </source>
</evidence>
<evidence type="ECO:0000256" key="2">
    <source>
        <dbReference type="ARBA" id="ARBA00022598"/>
    </source>
</evidence>
<accession>A0A521FKC8</accession>
<dbReference type="InterPro" id="IPR005482">
    <property type="entry name" value="Biotin_COase_C"/>
</dbReference>
<dbReference type="InterPro" id="IPR016185">
    <property type="entry name" value="PreATP-grasp_dom_sf"/>
</dbReference>
<dbReference type="PANTHER" id="PTHR18866">
    <property type="entry name" value="CARBOXYLASE:PYRUVATE/ACETYL-COA/PROPIONYL-COA CARBOXYLASE"/>
    <property type="match status" value="1"/>
</dbReference>
<gene>
    <name evidence="13" type="ORF">SAMN06273567_11013</name>
</gene>
<dbReference type="GO" id="GO:0016874">
    <property type="term" value="F:ligase activity"/>
    <property type="evidence" value="ECO:0007669"/>
    <property type="project" value="UniProtKB-KW"/>
</dbReference>
<dbReference type="PROSITE" id="PS50968">
    <property type="entry name" value="BIOTINYL_LIPOYL"/>
    <property type="match status" value="1"/>
</dbReference>
<evidence type="ECO:0000313" key="14">
    <source>
        <dbReference type="Proteomes" id="UP000317484"/>
    </source>
</evidence>
<dbReference type="SUPFAM" id="SSF51246">
    <property type="entry name" value="Rudiment single hybrid motif"/>
    <property type="match status" value="1"/>
</dbReference>
<keyword evidence="3 9" id="KW-0547">Nucleotide-binding</keyword>
<dbReference type="InterPro" id="IPR005481">
    <property type="entry name" value="BC-like_N"/>
</dbReference>
<dbReference type="Pfam" id="PF02786">
    <property type="entry name" value="CPSase_L_D2"/>
    <property type="match status" value="1"/>
</dbReference>
<dbReference type="InterPro" id="IPR005479">
    <property type="entry name" value="CPAse_ATP-bd"/>
</dbReference>
<evidence type="ECO:0000259" key="12">
    <source>
        <dbReference type="PROSITE" id="PS50979"/>
    </source>
</evidence>
<evidence type="ECO:0000256" key="5">
    <source>
        <dbReference type="ARBA" id="ARBA00023267"/>
    </source>
</evidence>
<keyword evidence="2" id="KW-0436">Ligase</keyword>
<dbReference type="EMBL" id="FXTJ01000010">
    <property type="protein sequence ID" value="SMO96569.1"/>
    <property type="molecule type" value="Genomic_DNA"/>
</dbReference>
<dbReference type="FunFam" id="2.40.50.100:FF:000003">
    <property type="entry name" value="Acetyl-CoA carboxylase biotin carboxyl carrier protein"/>
    <property type="match status" value="1"/>
</dbReference>
<dbReference type="RefSeq" id="WP_246066218.1">
    <property type="nucleotide sequence ID" value="NZ_FXTJ01000010.1"/>
</dbReference>
<name>A0A521FKC8_9ACTN</name>
<feature type="domain" description="Biotin carboxylation" evidence="12">
    <location>
        <begin position="4"/>
        <end position="457"/>
    </location>
</feature>
<dbReference type="InterPro" id="IPR050856">
    <property type="entry name" value="Biotin_carboxylase_complex"/>
</dbReference>
<dbReference type="Gene3D" id="2.40.50.100">
    <property type="match status" value="1"/>
</dbReference>
<dbReference type="AlphaFoldDB" id="A0A521FKC8"/>